<dbReference type="Pfam" id="PF01636">
    <property type="entry name" value="APH"/>
    <property type="match status" value="1"/>
</dbReference>
<keyword evidence="12" id="KW-1185">Reference proteome</keyword>
<evidence type="ECO:0000256" key="1">
    <source>
        <dbReference type="ARBA" id="ARBA00022605"/>
    </source>
</evidence>
<dbReference type="OrthoDB" id="9777460at2"/>
<evidence type="ECO:0000256" key="6">
    <source>
        <dbReference type="ARBA" id="ARBA00022840"/>
    </source>
</evidence>
<keyword evidence="3 8" id="KW-0791">Threonine biosynthesis</keyword>
<name>A0A1L3JCX1_9SPHN</name>
<dbReference type="PANTHER" id="PTHR21064:SF6">
    <property type="entry name" value="AMINOGLYCOSIDE PHOSPHOTRANSFERASE DOMAIN-CONTAINING PROTEIN"/>
    <property type="match status" value="1"/>
</dbReference>
<keyword evidence="1 8" id="KW-0028">Amino-acid biosynthesis</keyword>
<dbReference type="KEGG" id="sphl:LPB140_09545"/>
<evidence type="ECO:0000256" key="9">
    <source>
        <dbReference type="NCBIfam" id="TIGR00938"/>
    </source>
</evidence>
<evidence type="ECO:0000256" key="5">
    <source>
        <dbReference type="ARBA" id="ARBA00022777"/>
    </source>
</evidence>
<proteinExistence type="inferred from homology"/>
<evidence type="ECO:0000256" key="7">
    <source>
        <dbReference type="ARBA" id="ARBA00038240"/>
    </source>
</evidence>
<organism evidence="11 12">
    <name type="scientific">Sphingorhabdus lutea</name>
    <dbReference type="NCBI Taxonomy" id="1913578"/>
    <lineage>
        <taxon>Bacteria</taxon>
        <taxon>Pseudomonadati</taxon>
        <taxon>Pseudomonadota</taxon>
        <taxon>Alphaproteobacteria</taxon>
        <taxon>Sphingomonadales</taxon>
        <taxon>Sphingomonadaceae</taxon>
        <taxon>Sphingorhabdus</taxon>
    </lineage>
</organism>
<dbReference type="InterPro" id="IPR011009">
    <property type="entry name" value="Kinase-like_dom_sf"/>
</dbReference>
<protein>
    <recommendedName>
        <fullName evidence="8 9">Homoserine kinase</fullName>
        <shortName evidence="8">HK</shortName>
        <shortName evidence="8">HSK</shortName>
        <ecNumber evidence="8 9">2.7.1.39</ecNumber>
    </recommendedName>
</protein>
<comment type="similarity">
    <text evidence="7 8">Belongs to the pseudomonas-type ThrB family.</text>
</comment>
<feature type="domain" description="Aminoglycoside phosphotransferase" evidence="10">
    <location>
        <begin position="27"/>
        <end position="239"/>
    </location>
</feature>
<comment type="pathway">
    <text evidence="8">Amino-acid biosynthesis; L-threonine biosynthesis; L-threonine from L-aspartate: step 4/5.</text>
</comment>
<dbReference type="AlphaFoldDB" id="A0A1L3JCX1"/>
<dbReference type="GO" id="GO:0004413">
    <property type="term" value="F:homoserine kinase activity"/>
    <property type="evidence" value="ECO:0007669"/>
    <property type="project" value="UniProtKB-UniRule"/>
</dbReference>
<dbReference type="GO" id="GO:0005524">
    <property type="term" value="F:ATP binding"/>
    <property type="evidence" value="ECO:0007669"/>
    <property type="project" value="UniProtKB-KW"/>
</dbReference>
<evidence type="ECO:0000256" key="2">
    <source>
        <dbReference type="ARBA" id="ARBA00022679"/>
    </source>
</evidence>
<dbReference type="Proteomes" id="UP000242561">
    <property type="component" value="Chromosome"/>
</dbReference>
<dbReference type="HAMAP" id="MF_00301">
    <property type="entry name" value="Homoser_kinase_2"/>
    <property type="match status" value="1"/>
</dbReference>
<reference evidence="11 12" key="1">
    <citation type="submission" date="2016-11" db="EMBL/GenBank/DDBJ databases">
        <title>Sphingorhabdus sp. LPB0140, isolated from marine environment.</title>
        <authorList>
            <person name="Kim E."/>
            <person name="Yi H."/>
        </authorList>
    </citation>
    <scope>NUCLEOTIDE SEQUENCE [LARGE SCALE GENOMIC DNA]</scope>
    <source>
        <strain evidence="11 12">LPB0140</strain>
    </source>
</reference>
<dbReference type="PANTHER" id="PTHR21064">
    <property type="entry name" value="AMINOGLYCOSIDE PHOSPHOTRANSFERASE DOMAIN-CONTAINING PROTEIN-RELATED"/>
    <property type="match status" value="1"/>
</dbReference>
<dbReference type="NCBIfam" id="TIGR00938">
    <property type="entry name" value="thrB_alt"/>
    <property type="match status" value="1"/>
</dbReference>
<dbReference type="NCBIfam" id="NF003558">
    <property type="entry name" value="PRK05231.1"/>
    <property type="match status" value="1"/>
</dbReference>
<evidence type="ECO:0000313" key="12">
    <source>
        <dbReference type="Proteomes" id="UP000242561"/>
    </source>
</evidence>
<dbReference type="Gene3D" id="3.90.1200.10">
    <property type="match status" value="1"/>
</dbReference>
<dbReference type="InterPro" id="IPR005280">
    <property type="entry name" value="Homoserine_kinase_II"/>
</dbReference>
<dbReference type="STRING" id="1913578.LPB140_09545"/>
<dbReference type="GO" id="GO:0009088">
    <property type="term" value="P:threonine biosynthetic process"/>
    <property type="evidence" value="ECO:0007669"/>
    <property type="project" value="UniProtKB-UniRule"/>
</dbReference>
<dbReference type="RefSeq" id="WP_072559643.1">
    <property type="nucleotide sequence ID" value="NZ_CP018154.1"/>
</dbReference>
<dbReference type="InterPro" id="IPR050249">
    <property type="entry name" value="Pseudomonas-type_ThrB"/>
</dbReference>
<comment type="catalytic activity">
    <reaction evidence="8">
        <text>L-homoserine + ATP = O-phospho-L-homoserine + ADP + H(+)</text>
        <dbReference type="Rhea" id="RHEA:13985"/>
        <dbReference type="ChEBI" id="CHEBI:15378"/>
        <dbReference type="ChEBI" id="CHEBI:30616"/>
        <dbReference type="ChEBI" id="CHEBI:57476"/>
        <dbReference type="ChEBI" id="CHEBI:57590"/>
        <dbReference type="ChEBI" id="CHEBI:456216"/>
        <dbReference type="EC" id="2.7.1.39"/>
    </reaction>
</comment>
<accession>A0A1L3JCX1</accession>
<dbReference type="CDD" id="cd05153">
    <property type="entry name" value="HomoserineK_II"/>
    <property type="match status" value="1"/>
</dbReference>
<dbReference type="SUPFAM" id="SSF56112">
    <property type="entry name" value="Protein kinase-like (PK-like)"/>
    <property type="match status" value="1"/>
</dbReference>
<evidence type="ECO:0000256" key="8">
    <source>
        <dbReference type="HAMAP-Rule" id="MF_00301"/>
    </source>
</evidence>
<keyword evidence="5 8" id="KW-0418">Kinase</keyword>
<sequence>MAVFTQVSAEQVDLFLENFDAGNLISLKGIAEGVENSNFLLETDKARYILTIYEQRVDVNDLPYYISLLDHLSTSNCPVPAFIKDKSGNVVQQIAGKSACLIEFMEGVSLQHPTEKLALEAGKAMGQMHLAAHGFTQQRENKMGQAHWANLLASCEKEARDSFGDELIDNMKLECGFLEAYWPKSLPKSTIHADYFPDNLLILNEKVNAIIDFYFACSDIALFDVAIAHSAWSFHSETNIYQENIGNMFLLGYQQHRILSDEEKTMFTILCRGASMRFFLSRLYDWINTPPSALVMRKDPLIYYRRLQHYIEHGVKWPN</sequence>
<evidence type="ECO:0000256" key="4">
    <source>
        <dbReference type="ARBA" id="ARBA00022741"/>
    </source>
</evidence>
<keyword evidence="6 8" id="KW-0067">ATP-binding</keyword>
<gene>
    <name evidence="8" type="primary">thrB</name>
    <name evidence="11" type="ORF">LPB140_09545</name>
</gene>
<keyword evidence="2 8" id="KW-0808">Transferase</keyword>
<dbReference type="UniPathway" id="UPA00050">
    <property type="reaction ID" value="UER00064"/>
</dbReference>
<dbReference type="Gene3D" id="3.30.200.20">
    <property type="entry name" value="Phosphorylase Kinase, domain 1"/>
    <property type="match status" value="1"/>
</dbReference>
<dbReference type="EMBL" id="CP018154">
    <property type="protein sequence ID" value="APG62991.1"/>
    <property type="molecule type" value="Genomic_DNA"/>
</dbReference>
<evidence type="ECO:0000256" key="3">
    <source>
        <dbReference type="ARBA" id="ARBA00022697"/>
    </source>
</evidence>
<dbReference type="InterPro" id="IPR002575">
    <property type="entry name" value="Aminoglycoside_PTrfase"/>
</dbReference>
<evidence type="ECO:0000259" key="10">
    <source>
        <dbReference type="Pfam" id="PF01636"/>
    </source>
</evidence>
<dbReference type="EC" id="2.7.1.39" evidence="8 9"/>
<evidence type="ECO:0000313" key="11">
    <source>
        <dbReference type="EMBL" id="APG62991.1"/>
    </source>
</evidence>
<keyword evidence="4 8" id="KW-0547">Nucleotide-binding</keyword>